<dbReference type="PROSITE" id="PS51084">
    <property type="entry name" value="HIT_2"/>
    <property type="match status" value="1"/>
</dbReference>
<feature type="short sequence motif" description="Histidine triad motif" evidence="2 3">
    <location>
        <begin position="95"/>
        <end position="99"/>
    </location>
</feature>
<dbReference type="Gene3D" id="3.30.428.10">
    <property type="entry name" value="HIT-like"/>
    <property type="match status" value="1"/>
</dbReference>
<dbReference type="RefSeq" id="WP_258878577.1">
    <property type="nucleotide sequence ID" value="NZ_CP048914.1"/>
</dbReference>
<keyword evidence="6" id="KW-1185">Reference proteome</keyword>
<evidence type="ECO:0000256" key="1">
    <source>
        <dbReference type="PIRSR" id="PIRSR601310-1"/>
    </source>
</evidence>
<dbReference type="PANTHER" id="PTHR46648">
    <property type="entry name" value="HIT FAMILY PROTEIN 1"/>
    <property type="match status" value="1"/>
</dbReference>
<dbReference type="KEGG" id="xcl:G4Z02_04020"/>
<name>A0A7L7KSN3_9MOLU</name>
<dbReference type="EMBL" id="CP048914">
    <property type="protein sequence ID" value="QMS84954.1"/>
    <property type="molecule type" value="Genomic_DNA"/>
</dbReference>
<dbReference type="Pfam" id="PF01230">
    <property type="entry name" value="HIT"/>
    <property type="match status" value="1"/>
</dbReference>
<dbReference type="InterPro" id="IPR001310">
    <property type="entry name" value="Histidine_triad_HIT"/>
</dbReference>
<dbReference type="InterPro" id="IPR011146">
    <property type="entry name" value="HIT-like"/>
</dbReference>
<dbReference type="Proteomes" id="UP000514720">
    <property type="component" value="Chromosome"/>
</dbReference>
<organism evidence="5 6">
    <name type="scientific">Candidatus Xianfuyuplasma coldseepsis</name>
    <dbReference type="NCBI Taxonomy" id="2782163"/>
    <lineage>
        <taxon>Bacteria</taxon>
        <taxon>Bacillati</taxon>
        <taxon>Mycoplasmatota</taxon>
        <taxon>Mollicutes</taxon>
        <taxon>Candidatus Izemoplasmatales</taxon>
        <taxon>Candidatus Izemoplasmataceae</taxon>
        <taxon>Candidatus Xianfuyuplasma</taxon>
    </lineage>
</organism>
<dbReference type="PRINTS" id="PR00332">
    <property type="entry name" value="HISTRIAD"/>
</dbReference>
<dbReference type="InterPro" id="IPR039384">
    <property type="entry name" value="HINT"/>
</dbReference>
<dbReference type="GO" id="GO:0003824">
    <property type="term" value="F:catalytic activity"/>
    <property type="evidence" value="ECO:0007669"/>
    <property type="project" value="InterPro"/>
</dbReference>
<dbReference type="GO" id="GO:0009117">
    <property type="term" value="P:nucleotide metabolic process"/>
    <property type="evidence" value="ECO:0007669"/>
    <property type="project" value="TreeGrafter"/>
</dbReference>
<dbReference type="PANTHER" id="PTHR46648:SF1">
    <property type="entry name" value="ADENOSINE 5'-MONOPHOSPHORAMIDASE HNT1"/>
    <property type="match status" value="1"/>
</dbReference>
<sequence>MDCIFCKIREGEIPSYKVYEDDHVLAFLDITQGTKGHTLVIPKKHVPNVYEVDEDTITHVFTAVPKIARALKKAFNPIGLNIVNNNDRPLQSVFHFHVHLIPRYEDDGMVLSTKNNFGKIEPETFIEITQKIKDSL</sequence>
<proteinExistence type="predicted"/>
<reference evidence="5 6" key="1">
    <citation type="submission" date="2020-02" db="EMBL/GenBank/DDBJ databases">
        <authorList>
            <person name="Zheng R.K."/>
            <person name="Sun C.M."/>
        </authorList>
    </citation>
    <scope>NUCLEOTIDE SEQUENCE [LARGE SCALE GENOMIC DNA]</scope>
    <source>
        <strain evidence="6">zrk13</strain>
    </source>
</reference>
<evidence type="ECO:0000259" key="4">
    <source>
        <dbReference type="PROSITE" id="PS51084"/>
    </source>
</evidence>
<feature type="domain" description="HIT" evidence="4">
    <location>
        <begin position="4"/>
        <end position="110"/>
    </location>
</feature>
<evidence type="ECO:0000256" key="3">
    <source>
        <dbReference type="PROSITE-ProRule" id="PRU00464"/>
    </source>
</evidence>
<protein>
    <submittedName>
        <fullName evidence="5">HIT family protein</fullName>
    </submittedName>
</protein>
<dbReference type="CDD" id="cd01277">
    <property type="entry name" value="HINT_subgroup"/>
    <property type="match status" value="1"/>
</dbReference>
<feature type="active site" description="Tele-AMP-histidine intermediate" evidence="1">
    <location>
        <position position="97"/>
    </location>
</feature>
<evidence type="ECO:0000256" key="2">
    <source>
        <dbReference type="PIRSR" id="PIRSR601310-3"/>
    </source>
</evidence>
<evidence type="ECO:0000313" key="5">
    <source>
        <dbReference type="EMBL" id="QMS84954.1"/>
    </source>
</evidence>
<dbReference type="SUPFAM" id="SSF54197">
    <property type="entry name" value="HIT-like"/>
    <property type="match status" value="1"/>
</dbReference>
<dbReference type="InterPro" id="IPR036265">
    <property type="entry name" value="HIT-like_sf"/>
</dbReference>
<evidence type="ECO:0000313" key="6">
    <source>
        <dbReference type="Proteomes" id="UP000514720"/>
    </source>
</evidence>
<dbReference type="AlphaFoldDB" id="A0A7L7KSN3"/>
<gene>
    <name evidence="5" type="ORF">G4Z02_04020</name>
</gene>
<accession>A0A7L7KSN3</accession>